<protein>
    <recommendedName>
        <fullName evidence="4">DUF3576 domain-containing protein</fullName>
    </recommendedName>
</protein>
<dbReference type="PROSITE" id="PS51257">
    <property type="entry name" value="PROKAR_LIPOPROTEIN"/>
    <property type="match status" value="1"/>
</dbReference>
<dbReference type="InterPro" id="IPR021959">
    <property type="entry name" value="DUF3576"/>
</dbReference>
<sequence length="168" mass="17370">MKTGEKMKLRYLAQAAIVGAAAVLVGCAPGATPATPNAAQQSVPVSKGGSGTRVPAGTIWDLFGIGKDANAGLEVNRYLWNASLDVLNFLPIESVDPFTGVIVYGYGLPPGGGTAYRGTVYISSPALDARSLNVALQTRSGPVSADTRRAVEDAILSRARQLRIAGGR</sequence>
<feature type="chain" id="PRO_5012002268" description="DUF3576 domain-containing protein" evidence="1">
    <location>
        <begin position="31"/>
        <end position="168"/>
    </location>
</feature>
<dbReference type="Proteomes" id="UP000183987">
    <property type="component" value="Unassembled WGS sequence"/>
</dbReference>
<dbReference type="AlphaFoldDB" id="A0A1M4Z1D5"/>
<keyword evidence="1" id="KW-0732">Signal</keyword>
<feature type="signal peptide" evidence="1">
    <location>
        <begin position="1"/>
        <end position="30"/>
    </location>
</feature>
<accession>A0A1M4Z1D5</accession>
<evidence type="ECO:0008006" key="4">
    <source>
        <dbReference type="Google" id="ProtNLM"/>
    </source>
</evidence>
<evidence type="ECO:0000313" key="3">
    <source>
        <dbReference type="Proteomes" id="UP000183987"/>
    </source>
</evidence>
<dbReference type="Pfam" id="PF12100">
    <property type="entry name" value="DUF3576"/>
    <property type="match status" value="1"/>
</dbReference>
<organism evidence="2 3">
    <name type="scientific">Loktanella atrilutea</name>
    <dbReference type="NCBI Taxonomy" id="366533"/>
    <lineage>
        <taxon>Bacteria</taxon>
        <taxon>Pseudomonadati</taxon>
        <taxon>Pseudomonadota</taxon>
        <taxon>Alphaproteobacteria</taxon>
        <taxon>Rhodobacterales</taxon>
        <taxon>Roseobacteraceae</taxon>
        <taxon>Loktanella</taxon>
    </lineage>
</organism>
<name>A0A1M4Z1D5_LOKAT</name>
<proteinExistence type="predicted"/>
<evidence type="ECO:0000256" key="1">
    <source>
        <dbReference type="SAM" id="SignalP"/>
    </source>
</evidence>
<dbReference type="EMBL" id="FQUE01000003">
    <property type="protein sequence ID" value="SHF11532.1"/>
    <property type="molecule type" value="Genomic_DNA"/>
</dbReference>
<reference evidence="3" key="1">
    <citation type="submission" date="2016-11" db="EMBL/GenBank/DDBJ databases">
        <authorList>
            <person name="Varghese N."/>
            <person name="Submissions S."/>
        </authorList>
    </citation>
    <scope>NUCLEOTIDE SEQUENCE [LARGE SCALE GENOMIC DNA]</scope>
    <source>
        <strain evidence="3">DSM 29326</strain>
    </source>
</reference>
<gene>
    <name evidence="2" type="ORF">SAMN05444339_103325</name>
</gene>
<evidence type="ECO:0000313" key="2">
    <source>
        <dbReference type="EMBL" id="SHF11532.1"/>
    </source>
</evidence>
<dbReference type="STRING" id="366533.SAMN05444339_103325"/>
<keyword evidence="3" id="KW-1185">Reference proteome</keyword>